<evidence type="ECO:0000313" key="4">
    <source>
        <dbReference type="Proteomes" id="UP000029525"/>
    </source>
</evidence>
<dbReference type="OrthoDB" id="713122at2"/>
<dbReference type="EMBL" id="JRNQ01000021">
    <property type="protein sequence ID" value="KGF45038.1"/>
    <property type="molecule type" value="Genomic_DNA"/>
</dbReference>
<dbReference type="AlphaFoldDB" id="A0A096AD42"/>
<feature type="chain" id="PRO_5001924489" description="Putative carbohydrate metabolism domain-containing protein" evidence="1">
    <location>
        <begin position="21"/>
        <end position="370"/>
    </location>
</feature>
<feature type="signal peptide" evidence="1">
    <location>
        <begin position="1"/>
        <end position="20"/>
    </location>
</feature>
<evidence type="ECO:0000259" key="2">
    <source>
        <dbReference type="Pfam" id="PF13201"/>
    </source>
</evidence>
<dbReference type="RefSeq" id="WP_036866597.1">
    <property type="nucleotide sequence ID" value="NZ_JRNQ01000021.1"/>
</dbReference>
<dbReference type="InterPro" id="IPR038653">
    <property type="entry name" value="Put_CMD_sf"/>
</dbReference>
<dbReference type="InterPro" id="IPR025112">
    <property type="entry name" value="PCMD"/>
</dbReference>
<accession>A0A096AD42</accession>
<evidence type="ECO:0000256" key="1">
    <source>
        <dbReference type="SAM" id="SignalP"/>
    </source>
</evidence>
<dbReference type="Proteomes" id="UP000029525">
    <property type="component" value="Unassembled WGS sequence"/>
</dbReference>
<comment type="caution">
    <text evidence="3">The sequence shown here is derived from an EMBL/GenBank/DDBJ whole genome shotgun (WGS) entry which is preliminary data.</text>
</comment>
<dbReference type="Pfam" id="PF13201">
    <property type="entry name" value="PCMD"/>
    <property type="match status" value="1"/>
</dbReference>
<keyword evidence="1" id="KW-0732">Signal</keyword>
<organism evidence="3 4">
    <name type="scientific">Prevotella bivia DNF00320</name>
    <dbReference type="NCBI Taxonomy" id="1401068"/>
    <lineage>
        <taxon>Bacteria</taxon>
        <taxon>Pseudomonadati</taxon>
        <taxon>Bacteroidota</taxon>
        <taxon>Bacteroidia</taxon>
        <taxon>Bacteroidales</taxon>
        <taxon>Prevotellaceae</taxon>
        <taxon>Prevotella</taxon>
    </lineage>
</organism>
<sequence>MNKYIAKAFILMFASISLFTSCIKDEAPNAEADIISVKVDGITLLRQPEVSNNEIKVYNGWDDVTKLAPTFTITDGATIEPASGTVRDFTTPQTYTVTSQDGQWKKVYTVSFISNDIATHYSFDAIKPTTAELPYHVFIDKGVDGGELEWGSGNKGFNIVARGKPATDYPTSQAVEGLKGACAKLTTVSTGKKPSSLFGFYIPGIAAGNLFIGKFVAKVGGKTSYLKATSFGIPFRKKPEILVGYYKYKAGDKLVDSDGKEIMGKKDDFAIYAVLFENTVDNKGYLDGGNSLSSKDIVLKAELTDRKETGEWTKFTLPFEAMNGKTIDPKKLAEGGYSFAIIMSSSKDGAKFEGAIGSTLYVDELQLFCE</sequence>
<dbReference type="PROSITE" id="PS51257">
    <property type="entry name" value="PROKAR_LIPOPROTEIN"/>
    <property type="match status" value="1"/>
</dbReference>
<dbReference type="Gene3D" id="2.60.120.890">
    <property type="entry name" value="BT2081, beta-jelly-roll domain"/>
    <property type="match status" value="1"/>
</dbReference>
<proteinExistence type="predicted"/>
<protein>
    <recommendedName>
        <fullName evidence="2">Putative carbohydrate metabolism domain-containing protein</fullName>
    </recommendedName>
</protein>
<reference evidence="3 4" key="1">
    <citation type="submission" date="2014-07" db="EMBL/GenBank/DDBJ databases">
        <authorList>
            <person name="McCorrison J."/>
            <person name="Sanka R."/>
            <person name="Torralba M."/>
            <person name="Gillis M."/>
            <person name="Haft D.H."/>
            <person name="Methe B."/>
            <person name="Sutton G."/>
            <person name="Nelson K.E."/>
        </authorList>
    </citation>
    <scope>NUCLEOTIDE SEQUENCE [LARGE SCALE GENOMIC DNA]</scope>
    <source>
        <strain evidence="3 4">DNF00320</strain>
    </source>
</reference>
<feature type="domain" description="Putative carbohydrate metabolism" evidence="2">
    <location>
        <begin position="123"/>
        <end position="367"/>
    </location>
</feature>
<evidence type="ECO:0000313" key="3">
    <source>
        <dbReference type="EMBL" id="KGF45038.1"/>
    </source>
</evidence>
<dbReference type="Gene3D" id="2.60.40.2340">
    <property type="match status" value="1"/>
</dbReference>
<name>A0A096AD42_9BACT</name>
<gene>
    <name evidence="3" type="ORF">HMPREF0647_04410</name>
</gene>